<dbReference type="InterPro" id="IPR000917">
    <property type="entry name" value="Sulfatase_N"/>
</dbReference>
<protein>
    <submittedName>
        <fullName evidence="9">Arylsulfatase</fullName>
        <ecNumber evidence="9">3.1.6.1</ecNumber>
    </submittedName>
</protein>
<keyword evidence="4" id="KW-0732">Signal</keyword>
<dbReference type="GO" id="GO:0046872">
    <property type="term" value="F:metal ion binding"/>
    <property type="evidence" value="ECO:0007669"/>
    <property type="project" value="UniProtKB-KW"/>
</dbReference>
<reference evidence="9 10" key="1">
    <citation type="submission" date="2019-02" db="EMBL/GenBank/DDBJ databases">
        <title>Deep-cultivation of Planctomycetes and their phenomic and genomic characterization uncovers novel biology.</title>
        <authorList>
            <person name="Wiegand S."/>
            <person name="Jogler M."/>
            <person name="Boedeker C."/>
            <person name="Pinto D."/>
            <person name="Vollmers J."/>
            <person name="Rivas-Marin E."/>
            <person name="Kohn T."/>
            <person name="Peeters S.H."/>
            <person name="Heuer A."/>
            <person name="Rast P."/>
            <person name="Oberbeckmann S."/>
            <person name="Bunk B."/>
            <person name="Jeske O."/>
            <person name="Meyerdierks A."/>
            <person name="Storesund J.E."/>
            <person name="Kallscheuer N."/>
            <person name="Luecker S."/>
            <person name="Lage O.M."/>
            <person name="Pohl T."/>
            <person name="Merkel B.J."/>
            <person name="Hornburger P."/>
            <person name="Mueller R.-W."/>
            <person name="Bruemmer F."/>
            <person name="Labrenz M."/>
            <person name="Spormann A.M."/>
            <person name="Op den Camp H."/>
            <person name="Overmann J."/>
            <person name="Amann R."/>
            <person name="Jetten M.S.M."/>
            <person name="Mascher T."/>
            <person name="Medema M.H."/>
            <person name="Devos D.P."/>
            <person name="Kaster A.-K."/>
            <person name="Ovreas L."/>
            <person name="Rohde M."/>
            <person name="Galperin M.Y."/>
            <person name="Jogler C."/>
        </authorList>
    </citation>
    <scope>NUCLEOTIDE SEQUENCE [LARGE SCALE GENOMIC DNA]</scope>
    <source>
        <strain evidence="9 10">Pan181</strain>
    </source>
</reference>
<keyword evidence="5 9" id="KW-0378">Hydrolase</keyword>
<dbReference type="SUPFAM" id="SSF53649">
    <property type="entry name" value="Alkaline phosphatase-like"/>
    <property type="match status" value="1"/>
</dbReference>
<evidence type="ECO:0000256" key="7">
    <source>
        <dbReference type="ARBA" id="ARBA00023180"/>
    </source>
</evidence>
<dbReference type="OrthoDB" id="9783154at2"/>
<keyword evidence="6" id="KW-0106">Calcium</keyword>
<dbReference type="RefSeq" id="WP_145245076.1">
    <property type="nucleotide sequence ID" value="NZ_CP036278.1"/>
</dbReference>
<dbReference type="Gene3D" id="3.40.720.10">
    <property type="entry name" value="Alkaline Phosphatase, subunit A"/>
    <property type="match status" value="1"/>
</dbReference>
<dbReference type="PROSITE" id="PS00149">
    <property type="entry name" value="SULFATASE_2"/>
    <property type="match status" value="1"/>
</dbReference>
<organism evidence="9 10">
    <name type="scientific">Aeoliella mucimassa</name>
    <dbReference type="NCBI Taxonomy" id="2527972"/>
    <lineage>
        <taxon>Bacteria</taxon>
        <taxon>Pseudomonadati</taxon>
        <taxon>Planctomycetota</taxon>
        <taxon>Planctomycetia</taxon>
        <taxon>Pirellulales</taxon>
        <taxon>Lacipirellulaceae</taxon>
        <taxon>Aeoliella</taxon>
    </lineage>
</organism>
<keyword evidence="7" id="KW-0325">Glycoprotein</keyword>
<dbReference type="Gene3D" id="3.30.1120.10">
    <property type="match status" value="1"/>
</dbReference>
<comment type="cofactor">
    <cofactor evidence="1">
        <name>Ca(2+)</name>
        <dbReference type="ChEBI" id="CHEBI:29108"/>
    </cofactor>
</comment>
<dbReference type="InterPro" id="IPR017850">
    <property type="entry name" value="Alkaline_phosphatase_core_sf"/>
</dbReference>
<comment type="similarity">
    <text evidence="2">Belongs to the sulfatase family.</text>
</comment>
<evidence type="ECO:0000256" key="5">
    <source>
        <dbReference type="ARBA" id="ARBA00022801"/>
    </source>
</evidence>
<dbReference type="EC" id="3.1.6.1" evidence="9"/>
<accession>A0A518AH51</accession>
<dbReference type="PANTHER" id="PTHR42693">
    <property type="entry name" value="ARYLSULFATASE FAMILY MEMBER"/>
    <property type="match status" value="1"/>
</dbReference>
<sequence>MRNITTVFAALLLLLTTRVGLCEERPPNFIVVFCDDLGYGDLGCFGHPTIRTPNLDRMAVEGQRWTNFYVGACVCTPSRAALITGRYPIRNGMISKKRRVLFPNSKGGLPADEVTLAEVLHDRGYATGAIGKWHLGHLPEYLPTAHGFDSYWGIPYSNDMDLQPGFPGYHKGYRQDQSYMPPHGQYNVPILENLREVERPADQRTLTKRYSQKAVEFVRAHKDEPFFLYLAHSLPHIPLHVGDAHRGTSRRGLFGDVVEEIDFGVGQIVEVLRELDLDEQTIVVFTSDNGPWLPFQTHGGSAGLLRQGKGTAFEGGMREPTVFWGPGHVKPRVVMEMGATMDLLPTFAKLAGAKVPDDRTLDGYDLSGVLAGDTDDSPRDRMFYWREEELFAVRQGPWKAHFVTQGCYGIGEKRQKHEQPLLYHLEHDPSEQYNVAGQHPEIIAQLTELAAAHKQSIEPVENQLNK</sequence>
<evidence type="ECO:0000313" key="10">
    <source>
        <dbReference type="Proteomes" id="UP000315750"/>
    </source>
</evidence>
<evidence type="ECO:0000259" key="8">
    <source>
        <dbReference type="Pfam" id="PF00884"/>
    </source>
</evidence>
<dbReference type="Pfam" id="PF00884">
    <property type="entry name" value="Sulfatase"/>
    <property type="match status" value="1"/>
</dbReference>
<proteinExistence type="inferred from homology"/>
<evidence type="ECO:0000256" key="2">
    <source>
        <dbReference type="ARBA" id="ARBA00008779"/>
    </source>
</evidence>
<dbReference type="GO" id="GO:0004065">
    <property type="term" value="F:arylsulfatase activity"/>
    <property type="evidence" value="ECO:0007669"/>
    <property type="project" value="UniProtKB-EC"/>
</dbReference>
<dbReference type="AlphaFoldDB" id="A0A518AH51"/>
<feature type="domain" description="Sulfatase N-terminal" evidence="8">
    <location>
        <begin position="27"/>
        <end position="353"/>
    </location>
</feature>
<evidence type="ECO:0000313" key="9">
    <source>
        <dbReference type="EMBL" id="QDU54046.1"/>
    </source>
</evidence>
<dbReference type="Proteomes" id="UP000315750">
    <property type="component" value="Chromosome"/>
</dbReference>
<dbReference type="CDD" id="cd16026">
    <property type="entry name" value="GALNS_like"/>
    <property type="match status" value="1"/>
</dbReference>
<dbReference type="FunFam" id="3.40.720.10:FF:000023">
    <property type="entry name" value="Arylsulfatase A"/>
    <property type="match status" value="1"/>
</dbReference>
<evidence type="ECO:0000256" key="6">
    <source>
        <dbReference type="ARBA" id="ARBA00022837"/>
    </source>
</evidence>
<keyword evidence="10" id="KW-1185">Reference proteome</keyword>
<dbReference type="Pfam" id="PF14707">
    <property type="entry name" value="Sulfatase_C"/>
    <property type="match status" value="1"/>
</dbReference>
<dbReference type="InterPro" id="IPR024607">
    <property type="entry name" value="Sulfatase_CS"/>
</dbReference>
<keyword evidence="3" id="KW-0479">Metal-binding</keyword>
<evidence type="ECO:0000256" key="3">
    <source>
        <dbReference type="ARBA" id="ARBA00022723"/>
    </source>
</evidence>
<dbReference type="EMBL" id="CP036278">
    <property type="protein sequence ID" value="QDU54046.1"/>
    <property type="molecule type" value="Genomic_DNA"/>
</dbReference>
<name>A0A518AH51_9BACT</name>
<dbReference type="KEGG" id="amuc:Pan181_02260"/>
<gene>
    <name evidence="9" type="primary">atsA_4</name>
    <name evidence="9" type="ORF">Pan181_02260</name>
</gene>
<dbReference type="InterPro" id="IPR050738">
    <property type="entry name" value="Sulfatase"/>
</dbReference>
<evidence type="ECO:0000256" key="4">
    <source>
        <dbReference type="ARBA" id="ARBA00022729"/>
    </source>
</evidence>
<evidence type="ECO:0000256" key="1">
    <source>
        <dbReference type="ARBA" id="ARBA00001913"/>
    </source>
</evidence>
<dbReference type="PANTHER" id="PTHR42693:SF11">
    <property type="entry name" value="ARYLSULFATASE A"/>
    <property type="match status" value="1"/>
</dbReference>